<dbReference type="AlphaFoldDB" id="A0A7W4TQ68"/>
<protein>
    <submittedName>
        <fullName evidence="4">Glycosyltransferase involved in cell wall biosynthesis</fullName>
    </submittedName>
</protein>
<feature type="region of interest" description="Disordered" evidence="2">
    <location>
        <begin position="1"/>
        <end position="22"/>
    </location>
</feature>
<feature type="domain" description="Glycosyl transferase family 1" evidence="3">
    <location>
        <begin position="231"/>
        <end position="392"/>
    </location>
</feature>
<reference evidence="4 5" key="1">
    <citation type="submission" date="2020-08" db="EMBL/GenBank/DDBJ databases">
        <title>The Agave Microbiome: Exploring the role of microbial communities in plant adaptations to desert environments.</title>
        <authorList>
            <person name="Partida-Martinez L.P."/>
        </authorList>
    </citation>
    <scope>NUCLEOTIDE SEQUENCE [LARGE SCALE GENOMIC DNA]</scope>
    <source>
        <strain evidence="4 5">AS2.23</strain>
    </source>
</reference>
<evidence type="ECO:0000259" key="3">
    <source>
        <dbReference type="Pfam" id="PF00534"/>
    </source>
</evidence>
<dbReference type="RefSeq" id="WP_221184078.1">
    <property type="nucleotide sequence ID" value="NZ_JACHVY010000004.1"/>
</dbReference>
<evidence type="ECO:0000313" key="5">
    <source>
        <dbReference type="Proteomes" id="UP000533269"/>
    </source>
</evidence>
<keyword evidence="1 4" id="KW-0808">Transferase</keyword>
<accession>A0A7W4TQ68</accession>
<dbReference type="CDD" id="cd03801">
    <property type="entry name" value="GT4_PimA-like"/>
    <property type="match status" value="1"/>
</dbReference>
<dbReference type="Gene3D" id="3.40.50.2000">
    <property type="entry name" value="Glycogen Phosphorylase B"/>
    <property type="match status" value="2"/>
</dbReference>
<dbReference type="InterPro" id="IPR050194">
    <property type="entry name" value="Glycosyltransferase_grp1"/>
</dbReference>
<evidence type="ECO:0000313" key="4">
    <source>
        <dbReference type="EMBL" id="MBB2903052.1"/>
    </source>
</evidence>
<dbReference type="GO" id="GO:0016757">
    <property type="term" value="F:glycosyltransferase activity"/>
    <property type="evidence" value="ECO:0007669"/>
    <property type="project" value="InterPro"/>
</dbReference>
<dbReference type="Proteomes" id="UP000533269">
    <property type="component" value="Unassembled WGS sequence"/>
</dbReference>
<dbReference type="PANTHER" id="PTHR45947:SF14">
    <property type="entry name" value="SLL1723 PROTEIN"/>
    <property type="match status" value="1"/>
</dbReference>
<feature type="compositionally biased region" description="Basic and acidic residues" evidence="2">
    <location>
        <begin position="1"/>
        <end position="12"/>
    </location>
</feature>
<name>A0A7W4TQ68_KINRA</name>
<dbReference type="InterPro" id="IPR001296">
    <property type="entry name" value="Glyco_trans_1"/>
</dbReference>
<dbReference type="PANTHER" id="PTHR45947">
    <property type="entry name" value="SULFOQUINOVOSYL TRANSFERASE SQD2"/>
    <property type="match status" value="1"/>
</dbReference>
<evidence type="ECO:0000256" key="2">
    <source>
        <dbReference type="SAM" id="MobiDB-lite"/>
    </source>
</evidence>
<organism evidence="4 5">
    <name type="scientific">Kineococcus radiotolerans</name>
    <dbReference type="NCBI Taxonomy" id="131568"/>
    <lineage>
        <taxon>Bacteria</taxon>
        <taxon>Bacillati</taxon>
        <taxon>Actinomycetota</taxon>
        <taxon>Actinomycetes</taxon>
        <taxon>Kineosporiales</taxon>
        <taxon>Kineosporiaceae</taxon>
        <taxon>Kineococcus</taxon>
    </lineage>
</organism>
<dbReference type="SUPFAM" id="SSF53756">
    <property type="entry name" value="UDP-Glycosyltransferase/glycogen phosphorylase"/>
    <property type="match status" value="1"/>
</dbReference>
<sequence>MRAEPTCRDTTRETPQPPAAGPAGDVVGYVVKMYPRFSETFVVREIAAREAQGERVAVASLRPPTDPRFHALLAGVRAPVTWIGENAGRSSAALWSSLRRARELPGFASTLEELLADDVDVAAQAVGVALWARDAGVGHLHAHFASLPGRTTRLAARLLGVGYTVTAHAKDIYVDGPDDAARQRVLADAARVVTVSDYNLRHLAAHHPRARAVRVHNGLDLDELEFRAPVGRERVVAAVGRFVEKKGFDDLVDAIALLRAAGDPVRLVLAGTGRTGAQLRARAAALGDAVEFTGPLPQHDVVALLRRAAVFAAPCVVAGDGDRDGLPTVLLEAMALGTPVVSTPVTGIPEAVLDGITGTLVPERDPVALAAALRRVLDDPDLARAHARAARTRVERFFDVRTQAARLREVTREVLTGAPTGTGVR</sequence>
<dbReference type="Pfam" id="PF00534">
    <property type="entry name" value="Glycos_transf_1"/>
    <property type="match status" value="1"/>
</dbReference>
<comment type="caution">
    <text evidence="4">The sequence shown here is derived from an EMBL/GenBank/DDBJ whole genome shotgun (WGS) entry which is preliminary data.</text>
</comment>
<proteinExistence type="predicted"/>
<gene>
    <name evidence="4" type="ORF">FHR75_003888</name>
</gene>
<reference evidence="4 5" key="2">
    <citation type="submission" date="2020-08" db="EMBL/GenBank/DDBJ databases">
        <authorList>
            <person name="Partida-Martinez L."/>
            <person name="Huntemann M."/>
            <person name="Clum A."/>
            <person name="Wang J."/>
            <person name="Palaniappan K."/>
            <person name="Ritter S."/>
            <person name="Chen I.-M."/>
            <person name="Stamatis D."/>
            <person name="Reddy T."/>
            <person name="O'Malley R."/>
            <person name="Daum C."/>
            <person name="Shapiro N."/>
            <person name="Ivanova N."/>
            <person name="Kyrpides N."/>
            <person name="Woyke T."/>
        </authorList>
    </citation>
    <scope>NUCLEOTIDE SEQUENCE [LARGE SCALE GENOMIC DNA]</scope>
    <source>
        <strain evidence="4 5">AS2.23</strain>
    </source>
</reference>
<evidence type="ECO:0000256" key="1">
    <source>
        <dbReference type="ARBA" id="ARBA00022679"/>
    </source>
</evidence>
<dbReference type="EMBL" id="JACHVY010000004">
    <property type="protein sequence ID" value="MBB2903052.1"/>
    <property type="molecule type" value="Genomic_DNA"/>
</dbReference>